<sequence length="307" mass="33150">MLQNYEFPAFLTADQRTVVEAVLSAIFGIIVCEAPAGCGKTTVIKACIDALNNVCNDSMTPPATSKMIPIVVSSTNAAVTNAAEGFMDSTNLPLILCSLNAIRKASSKEQDILKLCSLSAYIQRSLDSPTVLFSENEIKILEESLQLELAIEKDFDECAQDAAKNDKKIPACILVEEAAIQNPMDIFDDEEGETCDEKEPSRAEKIRQALNILIDKNPPSMISGTMAMTGRIGAALTGKTEVAFVDEAATVNQANVAAILAEIGTIKKTVFVGMELKTTVLDKNRNGFDEIFSLQDTLKKIAGRKHP</sequence>
<proteinExistence type="predicted"/>
<evidence type="ECO:0000313" key="1">
    <source>
        <dbReference type="Proteomes" id="UP000887580"/>
    </source>
</evidence>
<protein>
    <submittedName>
        <fullName evidence="2">Uncharacterized protein</fullName>
    </submittedName>
</protein>
<dbReference type="WBParaSite" id="PS1159_v2.g6524.t1">
    <property type="protein sequence ID" value="PS1159_v2.g6524.t1"/>
    <property type="gene ID" value="PS1159_v2.g6524"/>
</dbReference>
<evidence type="ECO:0000313" key="2">
    <source>
        <dbReference type="WBParaSite" id="PS1159_v2.g6524.t1"/>
    </source>
</evidence>
<accession>A0AC35GL76</accession>
<organism evidence="1 2">
    <name type="scientific">Panagrolaimus sp. PS1159</name>
    <dbReference type="NCBI Taxonomy" id="55785"/>
    <lineage>
        <taxon>Eukaryota</taxon>
        <taxon>Metazoa</taxon>
        <taxon>Ecdysozoa</taxon>
        <taxon>Nematoda</taxon>
        <taxon>Chromadorea</taxon>
        <taxon>Rhabditida</taxon>
        <taxon>Tylenchina</taxon>
        <taxon>Panagrolaimomorpha</taxon>
        <taxon>Panagrolaimoidea</taxon>
        <taxon>Panagrolaimidae</taxon>
        <taxon>Panagrolaimus</taxon>
    </lineage>
</organism>
<reference evidence="2" key="1">
    <citation type="submission" date="2022-11" db="UniProtKB">
        <authorList>
            <consortium name="WormBaseParasite"/>
        </authorList>
    </citation>
    <scope>IDENTIFICATION</scope>
</reference>
<dbReference type="Proteomes" id="UP000887580">
    <property type="component" value="Unplaced"/>
</dbReference>
<name>A0AC35GL76_9BILA</name>